<evidence type="ECO:0008006" key="3">
    <source>
        <dbReference type="Google" id="ProtNLM"/>
    </source>
</evidence>
<dbReference type="EMBL" id="JALJOU010000069">
    <property type="protein sequence ID" value="KAK9825910.1"/>
    <property type="molecule type" value="Genomic_DNA"/>
</dbReference>
<keyword evidence="2" id="KW-1185">Reference proteome</keyword>
<dbReference type="SMART" id="SM00567">
    <property type="entry name" value="EZ_HEAT"/>
    <property type="match status" value="5"/>
</dbReference>
<dbReference type="InterPro" id="IPR011989">
    <property type="entry name" value="ARM-like"/>
</dbReference>
<proteinExistence type="predicted"/>
<gene>
    <name evidence="1" type="ORF">WJX81_004689</name>
</gene>
<dbReference type="Pfam" id="PF13646">
    <property type="entry name" value="HEAT_2"/>
    <property type="match status" value="2"/>
</dbReference>
<dbReference type="SUPFAM" id="SSF48371">
    <property type="entry name" value="ARM repeat"/>
    <property type="match status" value="2"/>
</dbReference>
<comment type="caution">
    <text evidence="1">The sequence shown here is derived from an EMBL/GenBank/DDBJ whole genome shotgun (WGS) entry which is preliminary data.</text>
</comment>
<dbReference type="Proteomes" id="UP001445335">
    <property type="component" value="Unassembled WGS sequence"/>
</dbReference>
<dbReference type="Pfam" id="PF03130">
    <property type="entry name" value="HEAT_PBS"/>
    <property type="match status" value="1"/>
</dbReference>
<evidence type="ECO:0000313" key="1">
    <source>
        <dbReference type="EMBL" id="KAK9825910.1"/>
    </source>
</evidence>
<dbReference type="Gene3D" id="1.25.10.10">
    <property type="entry name" value="Leucine-rich Repeat Variant"/>
    <property type="match status" value="2"/>
</dbReference>
<evidence type="ECO:0000313" key="2">
    <source>
        <dbReference type="Proteomes" id="UP001445335"/>
    </source>
</evidence>
<reference evidence="1 2" key="1">
    <citation type="journal article" date="2024" name="Nat. Commun.">
        <title>Phylogenomics reveals the evolutionary origins of lichenization in chlorophyte algae.</title>
        <authorList>
            <person name="Puginier C."/>
            <person name="Libourel C."/>
            <person name="Otte J."/>
            <person name="Skaloud P."/>
            <person name="Haon M."/>
            <person name="Grisel S."/>
            <person name="Petersen M."/>
            <person name="Berrin J.G."/>
            <person name="Delaux P.M."/>
            <person name="Dal Grande F."/>
            <person name="Keller J."/>
        </authorList>
    </citation>
    <scope>NUCLEOTIDE SEQUENCE [LARGE SCALE GENOMIC DNA]</scope>
    <source>
        <strain evidence="1 2">SAG 245.80</strain>
    </source>
</reference>
<dbReference type="InterPro" id="IPR004155">
    <property type="entry name" value="PBS_lyase_HEAT"/>
</dbReference>
<dbReference type="GO" id="GO:0016491">
    <property type="term" value="F:oxidoreductase activity"/>
    <property type="evidence" value="ECO:0007669"/>
    <property type="project" value="TreeGrafter"/>
</dbReference>
<dbReference type="AlphaFoldDB" id="A0AAW1QWP5"/>
<dbReference type="InterPro" id="IPR016024">
    <property type="entry name" value="ARM-type_fold"/>
</dbReference>
<sequence>MALAPAPPALVAALLAKLLDQATSLPHKYRILFSLRSVQGAHAQAALLHGLEDKSALFRHEVAYCLGQRQDPEAVSVLTALLRNEAEHPMVRHEAGEALGAIGTRECLAALAAATADPCAAVAQTCQLALQRIQHYTADVEPVAALGDAFAGGSALLKHEVAYVLGQMQDAAAVDTLRRVLMDASEDAMVRHEAAEALGAIGDERAVELLTSHAADSEPIVADSCVVALDMLEHERSGAFQLQGSQR</sequence>
<dbReference type="PANTHER" id="PTHR12697:SF5">
    <property type="entry name" value="DEOXYHYPUSINE HYDROXYLASE"/>
    <property type="match status" value="1"/>
</dbReference>
<dbReference type="PANTHER" id="PTHR12697">
    <property type="entry name" value="PBS LYASE HEAT-LIKE PROTEIN"/>
    <property type="match status" value="1"/>
</dbReference>
<organism evidence="1 2">
    <name type="scientific">Elliptochloris bilobata</name>
    <dbReference type="NCBI Taxonomy" id="381761"/>
    <lineage>
        <taxon>Eukaryota</taxon>
        <taxon>Viridiplantae</taxon>
        <taxon>Chlorophyta</taxon>
        <taxon>core chlorophytes</taxon>
        <taxon>Trebouxiophyceae</taxon>
        <taxon>Trebouxiophyceae incertae sedis</taxon>
        <taxon>Elliptochloris clade</taxon>
        <taxon>Elliptochloris</taxon>
    </lineage>
</organism>
<protein>
    <recommendedName>
        <fullName evidence="3">Deoxyhypusine monooxygenase</fullName>
    </recommendedName>
</protein>
<accession>A0AAW1QWP5</accession>
<name>A0AAW1QWP5_9CHLO</name>